<reference evidence="10 11" key="1">
    <citation type="journal article" date="2015" name="Genome Announc.">
        <title>Expanding the biotechnology potential of lactobacilli through comparative genomics of 213 strains and associated genera.</title>
        <authorList>
            <person name="Sun Z."/>
            <person name="Harris H.M."/>
            <person name="McCann A."/>
            <person name="Guo C."/>
            <person name="Argimon S."/>
            <person name="Zhang W."/>
            <person name="Yang X."/>
            <person name="Jeffery I.B."/>
            <person name="Cooney J.C."/>
            <person name="Kagawa T.F."/>
            <person name="Liu W."/>
            <person name="Song Y."/>
            <person name="Salvetti E."/>
            <person name="Wrobel A."/>
            <person name="Rasinkangas P."/>
            <person name="Parkhill J."/>
            <person name="Rea M.C."/>
            <person name="O'Sullivan O."/>
            <person name="Ritari J."/>
            <person name="Douillard F.P."/>
            <person name="Paul Ross R."/>
            <person name="Yang R."/>
            <person name="Briner A.E."/>
            <person name="Felis G.E."/>
            <person name="de Vos W.M."/>
            <person name="Barrangou R."/>
            <person name="Klaenhammer T.R."/>
            <person name="Caufield P.W."/>
            <person name="Cui Y."/>
            <person name="Zhang H."/>
            <person name="O'Toole P.W."/>
        </authorList>
    </citation>
    <scope>NUCLEOTIDE SEQUENCE [LARGE SCALE GENOMIC DNA]</scope>
    <source>
        <strain evidence="10 11">DSM 20003</strain>
    </source>
</reference>
<evidence type="ECO:0000259" key="9">
    <source>
        <dbReference type="Pfam" id="PF02811"/>
    </source>
</evidence>
<dbReference type="EMBL" id="AZDA01000007">
    <property type="protein sequence ID" value="KRK40636.1"/>
    <property type="molecule type" value="Genomic_DNA"/>
</dbReference>
<dbReference type="InterPro" id="IPR004013">
    <property type="entry name" value="PHP_dom"/>
</dbReference>
<dbReference type="UniPathway" id="UPA00031">
    <property type="reaction ID" value="UER00013"/>
</dbReference>
<dbReference type="GO" id="GO:0000105">
    <property type="term" value="P:L-histidine biosynthetic process"/>
    <property type="evidence" value="ECO:0007669"/>
    <property type="project" value="UniProtKB-UniRule"/>
</dbReference>
<dbReference type="PANTHER" id="PTHR21039:SF0">
    <property type="entry name" value="HISTIDINOL-PHOSPHATASE"/>
    <property type="match status" value="1"/>
</dbReference>
<evidence type="ECO:0000313" key="10">
    <source>
        <dbReference type="EMBL" id="KRK40636.1"/>
    </source>
</evidence>
<gene>
    <name evidence="10" type="ORF">FC07_GL000045</name>
</gene>
<dbReference type="Pfam" id="PF13263">
    <property type="entry name" value="PHP_C"/>
    <property type="match status" value="1"/>
</dbReference>
<name>A0A0R1H217_9LACO</name>
<comment type="similarity">
    <text evidence="2 8">Belongs to the PHP hydrolase family. HisK subfamily.</text>
</comment>
<dbReference type="GO" id="GO:0005737">
    <property type="term" value="C:cytoplasm"/>
    <property type="evidence" value="ECO:0007669"/>
    <property type="project" value="TreeGrafter"/>
</dbReference>
<dbReference type="SUPFAM" id="SSF89550">
    <property type="entry name" value="PHP domain-like"/>
    <property type="match status" value="1"/>
</dbReference>
<evidence type="ECO:0000256" key="7">
    <source>
        <dbReference type="ARBA" id="ARBA00049158"/>
    </source>
</evidence>
<dbReference type="Pfam" id="PF02811">
    <property type="entry name" value="PHP"/>
    <property type="match status" value="1"/>
</dbReference>
<keyword evidence="4 8" id="KW-0028">Amino-acid biosynthesis</keyword>
<dbReference type="CDD" id="cd12110">
    <property type="entry name" value="PHP_HisPPase_Hisj_like"/>
    <property type="match status" value="1"/>
</dbReference>
<dbReference type="AlphaFoldDB" id="A0A0R1H217"/>
<dbReference type="PATRIC" id="fig|1423726.3.peg.48"/>
<protein>
    <recommendedName>
        <fullName evidence="3 8">Histidinol-phosphatase</fullName>
        <shortName evidence="8">HolPase</shortName>
        <ecNumber evidence="3 8">3.1.3.15</ecNumber>
    </recommendedName>
</protein>
<dbReference type="EC" id="3.1.3.15" evidence="3 8"/>
<proteinExistence type="inferred from homology"/>
<dbReference type="NCBIfam" id="NF005996">
    <property type="entry name" value="PRK08123.1"/>
    <property type="match status" value="1"/>
</dbReference>
<sequence length="287" mass="32657">MKRKVGVGMLKREGHSHTEFCQHGSGDDVEEMIQKAIRLGFQEYSITEHAPLPPAFKQDYAGTLTGFTEAAMALSDVPAYFKKCQQMQAKYRDQLNIKIGFEVDFLPTQLDWLRDFWAEYGPQTTDNILSVHFMQGVGGKYWSVDDTLTDFETGLLPMGQGDGQCLYSLYLDALQTAVSTPLGPHSPCRLGHMTLIKKFQDYFKLPARFNEANLIKVRQLFDTLQAHHFALDLNVAGLYKPYCNEVYPYPELMYLAQDYEIPMVYGSDAHSIAEVGHGYHQIENFLK</sequence>
<keyword evidence="6 8" id="KW-0368">Histidine biosynthesis</keyword>
<dbReference type="Gene3D" id="3.20.20.140">
    <property type="entry name" value="Metal-dependent hydrolases"/>
    <property type="match status" value="1"/>
</dbReference>
<evidence type="ECO:0000256" key="5">
    <source>
        <dbReference type="ARBA" id="ARBA00022801"/>
    </source>
</evidence>
<dbReference type="InterPro" id="IPR016195">
    <property type="entry name" value="Pol/histidinol_Pase-like"/>
</dbReference>
<comment type="catalytic activity">
    <reaction evidence="7 8">
        <text>L-histidinol phosphate + H2O = L-histidinol + phosphate</text>
        <dbReference type="Rhea" id="RHEA:14465"/>
        <dbReference type="ChEBI" id="CHEBI:15377"/>
        <dbReference type="ChEBI" id="CHEBI:43474"/>
        <dbReference type="ChEBI" id="CHEBI:57699"/>
        <dbReference type="ChEBI" id="CHEBI:57980"/>
        <dbReference type="EC" id="3.1.3.15"/>
    </reaction>
</comment>
<evidence type="ECO:0000256" key="2">
    <source>
        <dbReference type="ARBA" id="ARBA00009152"/>
    </source>
</evidence>
<comment type="pathway">
    <text evidence="1 8">Amino-acid biosynthesis; L-histidine biosynthesis; L-histidine from 5-phospho-alpha-D-ribose 1-diphosphate: step 8/9.</text>
</comment>
<keyword evidence="5 8" id="KW-0378">Hydrolase</keyword>
<evidence type="ECO:0000256" key="1">
    <source>
        <dbReference type="ARBA" id="ARBA00004970"/>
    </source>
</evidence>
<dbReference type="GO" id="GO:0004401">
    <property type="term" value="F:histidinol-phosphatase activity"/>
    <property type="evidence" value="ECO:0007669"/>
    <property type="project" value="UniProtKB-UniRule"/>
</dbReference>
<evidence type="ECO:0000256" key="6">
    <source>
        <dbReference type="ARBA" id="ARBA00023102"/>
    </source>
</evidence>
<evidence type="ECO:0000256" key="4">
    <source>
        <dbReference type="ARBA" id="ARBA00022605"/>
    </source>
</evidence>
<accession>A0A0R1H217</accession>
<keyword evidence="11" id="KW-1185">Reference proteome</keyword>
<evidence type="ECO:0000256" key="8">
    <source>
        <dbReference type="RuleBase" id="RU366003"/>
    </source>
</evidence>
<dbReference type="Proteomes" id="UP000051461">
    <property type="component" value="Unassembled WGS sequence"/>
</dbReference>
<feature type="domain" description="PHP" evidence="9">
    <location>
        <begin position="14"/>
        <end position="234"/>
    </location>
</feature>
<dbReference type="NCBIfam" id="TIGR01856">
    <property type="entry name" value="hisJ_fam"/>
    <property type="match status" value="1"/>
</dbReference>
<dbReference type="STRING" id="1423726.FC07_GL000045"/>
<dbReference type="PANTHER" id="PTHR21039">
    <property type="entry name" value="HISTIDINOL PHOSPHATASE-RELATED"/>
    <property type="match status" value="1"/>
</dbReference>
<dbReference type="InterPro" id="IPR010140">
    <property type="entry name" value="Histidinol_P_phosphatase_HisJ"/>
</dbReference>
<comment type="caution">
    <text evidence="10">The sequence shown here is derived from an EMBL/GenBank/DDBJ whole genome shotgun (WGS) entry which is preliminary data.</text>
</comment>
<organism evidence="10 11">
    <name type="scientific">Loigolactobacillus bifermentans DSM 20003</name>
    <dbReference type="NCBI Taxonomy" id="1423726"/>
    <lineage>
        <taxon>Bacteria</taxon>
        <taxon>Bacillati</taxon>
        <taxon>Bacillota</taxon>
        <taxon>Bacilli</taxon>
        <taxon>Lactobacillales</taxon>
        <taxon>Lactobacillaceae</taxon>
        <taxon>Loigolactobacillus</taxon>
    </lineage>
</organism>
<evidence type="ECO:0000313" key="11">
    <source>
        <dbReference type="Proteomes" id="UP000051461"/>
    </source>
</evidence>
<evidence type="ECO:0000256" key="3">
    <source>
        <dbReference type="ARBA" id="ARBA00013085"/>
    </source>
</evidence>